<feature type="non-terminal residue" evidence="1">
    <location>
        <position position="782"/>
    </location>
</feature>
<organism evidence="1">
    <name type="scientific">marine sediment metagenome</name>
    <dbReference type="NCBI Taxonomy" id="412755"/>
    <lineage>
        <taxon>unclassified sequences</taxon>
        <taxon>metagenomes</taxon>
        <taxon>ecological metagenomes</taxon>
    </lineage>
</organism>
<sequence length="782" mass="86994">MQRMDCDAMAYPWKRFWCTREGSIDLSDAGFLFDPESEYAKYVPSDIVAFEQIAHLPCLALLGEPGIGKSTAMEDLRDAIQQAVQASGERLLYVNLNEYGEESRLIDDVFGSAAYQEWLTGTHCLHLFLDSLDECRLRVPVAGAIIAGRLRQAKDHLGRLRLRIACRTADWPTTLEGALPDLWGKDDFGAYELAPLRRKDVQAAAETEAVDVDRFLEELVRTESVPLAIKPITLNLLLSVFKGQGQFPSRRQELYELGCLKLCEEANPNRRDLRLQGGTGQLSPEQRIAVASRIAAVSLFCRKPTIITGNLPPQVSGEEAPIASFVGRQEPAGAGQVDVSDDAIREVVGTGLFSSRGPGRMGFAHQTYAEFLASRYLVMHAVPSDTVLSLLRHPDDRDGHIVPQLYETAAWVAGINSSVLQATAQVDPQVLLRGDAANLTEADRCLIVDAILRALEERRATDRDWDLYRQYVKLKHVELAEQLRAWITDASKYFVARHVAIDIAKGCECRELQSLLADMALDESEVPRLRSNAAHAVGKIGDAETRRRLLPLALGQCGDDLRDELKGCGLQAIWPGLISAEDLFKHLTLPRQSSFHGAYGRFLTADLLEHLGAADLPHALGWLRTLASQHHLDYILHRVSDEIMVRAWGNIAGIGILDALAGVSIEFFKNYHALMDDTDTVKKHPNLFDDPARRRLLAARIVALSQDRTVRSELMGRSPRLIRPEDFAWCVEQLRQCVGSQAEPVWAELIWSLFCRGQPHADHLDMLIDARAESPALHAKSE</sequence>
<comment type="caution">
    <text evidence="1">The sequence shown here is derived from an EMBL/GenBank/DDBJ whole genome shotgun (WGS) entry which is preliminary data.</text>
</comment>
<dbReference type="AlphaFoldDB" id="A0A0F9N804"/>
<dbReference type="EMBL" id="LAZR01003685">
    <property type="protein sequence ID" value="KKN15725.1"/>
    <property type="molecule type" value="Genomic_DNA"/>
</dbReference>
<name>A0A0F9N804_9ZZZZ</name>
<gene>
    <name evidence="1" type="ORF">LCGC14_0983150</name>
</gene>
<protein>
    <submittedName>
        <fullName evidence="1">Uncharacterized protein</fullName>
    </submittedName>
</protein>
<accession>A0A0F9N804</accession>
<dbReference type="SUPFAM" id="SSF52540">
    <property type="entry name" value="P-loop containing nucleoside triphosphate hydrolases"/>
    <property type="match status" value="1"/>
</dbReference>
<reference evidence="1" key="1">
    <citation type="journal article" date="2015" name="Nature">
        <title>Complex archaea that bridge the gap between prokaryotes and eukaryotes.</title>
        <authorList>
            <person name="Spang A."/>
            <person name="Saw J.H."/>
            <person name="Jorgensen S.L."/>
            <person name="Zaremba-Niedzwiedzka K."/>
            <person name="Martijn J."/>
            <person name="Lind A.E."/>
            <person name="van Eijk R."/>
            <person name="Schleper C."/>
            <person name="Guy L."/>
            <person name="Ettema T.J."/>
        </authorList>
    </citation>
    <scope>NUCLEOTIDE SEQUENCE</scope>
</reference>
<proteinExistence type="predicted"/>
<evidence type="ECO:0000313" key="1">
    <source>
        <dbReference type="EMBL" id="KKN15725.1"/>
    </source>
</evidence>
<dbReference type="InterPro" id="IPR027417">
    <property type="entry name" value="P-loop_NTPase"/>
</dbReference>